<feature type="compositionally biased region" description="Basic and acidic residues" evidence="1">
    <location>
        <begin position="1"/>
        <end position="11"/>
    </location>
</feature>
<sequence>MYPERYEHGSVERPVTVHHPTPIPPADTAAPLVPVAPGQVPAVQSVVLPDGRVVTGYAIAPAASAAPAVVQSRPVVSRTAVNIALGGIGFAAICGGLILLTSFIAALAALLHQLIILVAIVFGLYVAVQLFGSGGGRGGVTVNARKAVFKNNHFRG</sequence>
<dbReference type="EMBL" id="JAAKZV010000027">
    <property type="protein sequence ID" value="NGN64111.1"/>
    <property type="molecule type" value="Genomic_DNA"/>
</dbReference>
<name>A0A6G4TYN9_9ACTN</name>
<evidence type="ECO:0000313" key="3">
    <source>
        <dbReference type="EMBL" id="NGN64111.1"/>
    </source>
</evidence>
<keyword evidence="4" id="KW-1185">Reference proteome</keyword>
<comment type="caution">
    <text evidence="3">The sequence shown here is derived from an EMBL/GenBank/DDBJ whole genome shotgun (WGS) entry which is preliminary data.</text>
</comment>
<keyword evidence="2" id="KW-1133">Transmembrane helix</keyword>
<feature type="region of interest" description="Disordered" evidence="1">
    <location>
        <begin position="1"/>
        <end position="20"/>
    </location>
</feature>
<keyword evidence="2" id="KW-0472">Membrane</keyword>
<accession>A0A6G4TYN9</accession>
<reference evidence="3 4" key="1">
    <citation type="submission" date="2020-02" db="EMBL/GenBank/DDBJ databases">
        <title>Whole-genome analyses of novel actinobacteria.</title>
        <authorList>
            <person name="Sahin N."/>
        </authorList>
    </citation>
    <scope>NUCLEOTIDE SEQUENCE [LARGE SCALE GENOMIC DNA]</scope>
    <source>
        <strain evidence="3 4">A7024</strain>
    </source>
</reference>
<feature type="transmembrane region" description="Helical" evidence="2">
    <location>
        <begin position="110"/>
        <end position="128"/>
    </location>
</feature>
<feature type="transmembrane region" description="Helical" evidence="2">
    <location>
        <begin position="81"/>
        <end position="104"/>
    </location>
</feature>
<gene>
    <name evidence="3" type="ORF">G5C51_09365</name>
</gene>
<protein>
    <submittedName>
        <fullName evidence="3">Uncharacterized protein</fullName>
    </submittedName>
</protein>
<dbReference type="Proteomes" id="UP000481583">
    <property type="component" value="Unassembled WGS sequence"/>
</dbReference>
<evidence type="ECO:0000313" key="4">
    <source>
        <dbReference type="Proteomes" id="UP000481583"/>
    </source>
</evidence>
<organism evidence="3 4">
    <name type="scientific">Streptomyces coryli</name>
    <dbReference type="NCBI Taxonomy" id="1128680"/>
    <lineage>
        <taxon>Bacteria</taxon>
        <taxon>Bacillati</taxon>
        <taxon>Actinomycetota</taxon>
        <taxon>Actinomycetes</taxon>
        <taxon>Kitasatosporales</taxon>
        <taxon>Streptomycetaceae</taxon>
        <taxon>Streptomyces</taxon>
    </lineage>
</organism>
<dbReference type="RefSeq" id="WP_165234795.1">
    <property type="nucleotide sequence ID" value="NZ_JAAKZV010000027.1"/>
</dbReference>
<proteinExistence type="predicted"/>
<evidence type="ECO:0000256" key="1">
    <source>
        <dbReference type="SAM" id="MobiDB-lite"/>
    </source>
</evidence>
<dbReference type="AlphaFoldDB" id="A0A6G4TYN9"/>
<evidence type="ECO:0000256" key="2">
    <source>
        <dbReference type="SAM" id="Phobius"/>
    </source>
</evidence>
<keyword evidence="2" id="KW-0812">Transmembrane</keyword>